<reference evidence="1 2" key="1">
    <citation type="submission" date="2018-11" db="EMBL/GenBank/DDBJ databases">
        <authorList>
            <consortium name="Pathogen Informatics"/>
        </authorList>
    </citation>
    <scope>NUCLEOTIDE SEQUENCE [LARGE SCALE GENOMIC DNA]</scope>
</reference>
<accession>A0A3P7LUD3</accession>
<keyword evidence="2" id="KW-1185">Reference proteome</keyword>
<gene>
    <name evidence="1" type="ORF">DILT_LOCUS5642</name>
</gene>
<dbReference type="OrthoDB" id="6283067at2759"/>
<evidence type="ECO:0000313" key="2">
    <source>
        <dbReference type="Proteomes" id="UP000281553"/>
    </source>
</evidence>
<dbReference type="AlphaFoldDB" id="A0A3P7LUD3"/>
<proteinExistence type="predicted"/>
<sequence>MLRQKPNQTLDDFAAELNRLAALAFPSSPDPHRQSQVLHRFMTGLFDPKISEALITHPPPLLPESRTRLLPFLPIVSLNPSAITGIPLSTVSRTQPIYFCSPDDSPYLPTNNF</sequence>
<evidence type="ECO:0008006" key="3">
    <source>
        <dbReference type="Google" id="ProtNLM"/>
    </source>
</evidence>
<dbReference type="EMBL" id="UYRU01047842">
    <property type="protein sequence ID" value="VDN09811.1"/>
    <property type="molecule type" value="Genomic_DNA"/>
</dbReference>
<protein>
    <recommendedName>
        <fullName evidence="3">Retrotransposon gag domain-containing protein</fullName>
    </recommendedName>
</protein>
<dbReference type="Proteomes" id="UP000281553">
    <property type="component" value="Unassembled WGS sequence"/>
</dbReference>
<name>A0A3P7LUD3_DIBLA</name>
<organism evidence="1 2">
    <name type="scientific">Dibothriocephalus latus</name>
    <name type="common">Fish tapeworm</name>
    <name type="synonym">Diphyllobothrium latum</name>
    <dbReference type="NCBI Taxonomy" id="60516"/>
    <lineage>
        <taxon>Eukaryota</taxon>
        <taxon>Metazoa</taxon>
        <taxon>Spiralia</taxon>
        <taxon>Lophotrochozoa</taxon>
        <taxon>Platyhelminthes</taxon>
        <taxon>Cestoda</taxon>
        <taxon>Eucestoda</taxon>
        <taxon>Diphyllobothriidea</taxon>
        <taxon>Diphyllobothriidae</taxon>
        <taxon>Dibothriocephalus</taxon>
    </lineage>
</organism>
<evidence type="ECO:0000313" key="1">
    <source>
        <dbReference type="EMBL" id="VDN09811.1"/>
    </source>
</evidence>